<keyword evidence="2" id="KW-1133">Transmembrane helix</keyword>
<sequence>MDNAADLGSYQLLQTPPESPGFPYKGAKEVPQDIVRRPSEKSTKRFIRANYLLFVHFILCIVISFTVLTIIPGMIANSDHRDTRTRILQSKFSPGDINSAITTAQVFVRIVTSCWPSMVAWQATEFAGLMEVVSTGYADGMDIHSHPDFLARGAD</sequence>
<feature type="transmembrane region" description="Helical" evidence="2">
    <location>
        <begin position="51"/>
        <end position="75"/>
    </location>
</feature>
<accession>U4LDF0</accession>
<keyword evidence="2" id="KW-0812">Transmembrane</keyword>
<keyword evidence="2" id="KW-0472">Membrane</keyword>
<proteinExistence type="predicted"/>
<evidence type="ECO:0000256" key="2">
    <source>
        <dbReference type="SAM" id="Phobius"/>
    </source>
</evidence>
<name>U4LDF0_PYROM</name>
<feature type="region of interest" description="Disordered" evidence="1">
    <location>
        <begin position="1"/>
        <end position="25"/>
    </location>
</feature>
<reference evidence="3 4" key="1">
    <citation type="journal article" date="2013" name="PLoS Genet.">
        <title>The genome and development-dependent transcriptomes of Pyronema confluens: a window into fungal evolution.</title>
        <authorList>
            <person name="Traeger S."/>
            <person name="Altegoer F."/>
            <person name="Freitag M."/>
            <person name="Gabaldon T."/>
            <person name="Kempken F."/>
            <person name="Kumar A."/>
            <person name="Marcet-Houben M."/>
            <person name="Poggeler S."/>
            <person name="Stajich J.E."/>
            <person name="Nowrousian M."/>
        </authorList>
    </citation>
    <scope>NUCLEOTIDE SEQUENCE [LARGE SCALE GENOMIC DNA]</scope>
    <source>
        <strain evidence="4">CBS 100304</strain>
        <tissue evidence="3">Vegetative mycelium</tissue>
    </source>
</reference>
<dbReference type="EMBL" id="HF935720">
    <property type="protein sequence ID" value="CCX12572.1"/>
    <property type="molecule type" value="Genomic_DNA"/>
</dbReference>
<dbReference type="AlphaFoldDB" id="U4LDF0"/>
<evidence type="ECO:0000256" key="1">
    <source>
        <dbReference type="SAM" id="MobiDB-lite"/>
    </source>
</evidence>
<evidence type="ECO:0000313" key="3">
    <source>
        <dbReference type="EMBL" id="CCX12572.1"/>
    </source>
</evidence>
<keyword evidence="4" id="KW-1185">Reference proteome</keyword>
<dbReference type="Proteomes" id="UP000018144">
    <property type="component" value="Unassembled WGS sequence"/>
</dbReference>
<evidence type="ECO:0000313" key="4">
    <source>
        <dbReference type="Proteomes" id="UP000018144"/>
    </source>
</evidence>
<gene>
    <name evidence="3" type="ORF">PCON_12166</name>
</gene>
<protein>
    <submittedName>
        <fullName evidence="3">Uncharacterized protein</fullName>
    </submittedName>
</protein>
<organism evidence="3 4">
    <name type="scientific">Pyronema omphalodes (strain CBS 100304)</name>
    <name type="common">Pyronema confluens</name>
    <dbReference type="NCBI Taxonomy" id="1076935"/>
    <lineage>
        <taxon>Eukaryota</taxon>
        <taxon>Fungi</taxon>
        <taxon>Dikarya</taxon>
        <taxon>Ascomycota</taxon>
        <taxon>Pezizomycotina</taxon>
        <taxon>Pezizomycetes</taxon>
        <taxon>Pezizales</taxon>
        <taxon>Pyronemataceae</taxon>
        <taxon>Pyronema</taxon>
    </lineage>
</organism>